<keyword evidence="3" id="KW-0808">Transferase</keyword>
<evidence type="ECO:0000256" key="7">
    <source>
        <dbReference type="ARBA" id="ARBA00023034"/>
    </source>
</evidence>
<dbReference type="PANTHER" id="PTHR14647:SF87">
    <property type="entry name" value="PUTATIVE-RELATED"/>
    <property type="match status" value="1"/>
</dbReference>
<accession>A0ABM4DJW6</accession>
<dbReference type="Pfam" id="PF06990">
    <property type="entry name" value="Gal-3-0_sulfotr"/>
    <property type="match status" value="1"/>
</dbReference>
<dbReference type="PANTHER" id="PTHR14647">
    <property type="entry name" value="GALACTOSE-3-O-SULFOTRANSFERASE"/>
    <property type="match status" value="1"/>
</dbReference>
<keyword evidence="5" id="KW-0735">Signal-anchor</keyword>
<dbReference type="InterPro" id="IPR009729">
    <property type="entry name" value="Gal-3-0_sulfotransfrase"/>
</dbReference>
<evidence type="ECO:0000256" key="10">
    <source>
        <dbReference type="SAM" id="Phobius"/>
    </source>
</evidence>
<dbReference type="InterPro" id="IPR027417">
    <property type="entry name" value="P-loop_NTPase"/>
</dbReference>
<dbReference type="Proteomes" id="UP001652625">
    <property type="component" value="Chromosome 15"/>
</dbReference>
<reference evidence="12" key="1">
    <citation type="submission" date="2025-08" db="UniProtKB">
        <authorList>
            <consortium name="RefSeq"/>
        </authorList>
    </citation>
    <scope>IDENTIFICATION</scope>
</reference>
<dbReference type="RefSeq" id="XP_065674818.1">
    <property type="nucleotide sequence ID" value="XM_065818746.1"/>
</dbReference>
<evidence type="ECO:0000256" key="3">
    <source>
        <dbReference type="ARBA" id="ARBA00022679"/>
    </source>
</evidence>
<dbReference type="SUPFAM" id="SSF52540">
    <property type="entry name" value="P-loop containing nucleoside triphosphate hydrolases"/>
    <property type="match status" value="1"/>
</dbReference>
<dbReference type="GeneID" id="101234300"/>
<evidence type="ECO:0000313" key="11">
    <source>
        <dbReference type="Proteomes" id="UP001652625"/>
    </source>
</evidence>
<keyword evidence="4 10" id="KW-0812">Transmembrane</keyword>
<comment type="similarity">
    <text evidence="2">Belongs to the galactose-3-O-sulfotransferase family.</text>
</comment>
<keyword evidence="9" id="KW-0325">Glycoprotein</keyword>
<dbReference type="Gene3D" id="3.40.50.300">
    <property type="entry name" value="P-loop containing nucleotide triphosphate hydrolases"/>
    <property type="match status" value="1"/>
</dbReference>
<sequence>MKFLNRFNILLIFVFIMCMYTLFEFNIDVVFHYIGFKEFKKNLGSLIPFLRKSSSWKKVCNMETKPQRSIIYVKVQKTGSTTLRSTLLIYGKQYKLNICFDSTNLWGLNWPNAVEELKLTKVYNEKCDLIADELIFDPVIVEKLMNKDAFVMASVRHPVEHFLSLYKYSRIQSAVERLILKNVDLWESIRIFFKHYQLVRNIYTTYRENEVRDKYQIDLIQPNLQTRSLGIINGTKAEIIDRLDAFHFVVVADKYDESMVILREKLCCTIQDVVYRKQNVRRSNEEAKVQIPPDIEKAILEFNYADLIFYNIANNRLREEIEKHTYFEQALGIFKHELGLYESKCTNDDVPQTVKDSICPPKEVAQTGIFVENIRAEQQNILLSKLRDKFNST</sequence>
<evidence type="ECO:0000256" key="6">
    <source>
        <dbReference type="ARBA" id="ARBA00022989"/>
    </source>
</evidence>
<evidence type="ECO:0000313" key="12">
    <source>
        <dbReference type="RefSeq" id="XP_065674818.1"/>
    </source>
</evidence>
<keyword evidence="8 10" id="KW-0472">Membrane</keyword>
<evidence type="ECO:0000256" key="9">
    <source>
        <dbReference type="ARBA" id="ARBA00023180"/>
    </source>
</evidence>
<evidence type="ECO:0000256" key="2">
    <source>
        <dbReference type="ARBA" id="ARBA00008124"/>
    </source>
</evidence>
<keyword evidence="7" id="KW-0333">Golgi apparatus</keyword>
<evidence type="ECO:0000256" key="4">
    <source>
        <dbReference type="ARBA" id="ARBA00022692"/>
    </source>
</evidence>
<organism evidence="11 12">
    <name type="scientific">Hydra vulgaris</name>
    <name type="common">Hydra</name>
    <name type="synonym">Hydra attenuata</name>
    <dbReference type="NCBI Taxonomy" id="6087"/>
    <lineage>
        <taxon>Eukaryota</taxon>
        <taxon>Metazoa</taxon>
        <taxon>Cnidaria</taxon>
        <taxon>Hydrozoa</taxon>
        <taxon>Hydroidolina</taxon>
        <taxon>Anthoathecata</taxon>
        <taxon>Aplanulata</taxon>
        <taxon>Hydridae</taxon>
        <taxon>Hydra</taxon>
    </lineage>
</organism>
<feature type="transmembrane region" description="Helical" evidence="10">
    <location>
        <begin position="7"/>
        <end position="23"/>
    </location>
</feature>
<keyword evidence="11" id="KW-1185">Reference proteome</keyword>
<proteinExistence type="inferred from homology"/>
<evidence type="ECO:0000256" key="8">
    <source>
        <dbReference type="ARBA" id="ARBA00023136"/>
    </source>
</evidence>
<name>A0ABM4DJW6_HYDVU</name>
<comment type="subcellular location">
    <subcellularLocation>
        <location evidence="1">Golgi apparatus membrane</location>
        <topology evidence="1">Single-pass type II membrane protein</topology>
    </subcellularLocation>
</comment>
<protein>
    <submittedName>
        <fullName evidence="12">Galactose-3-O-sulfotransferase 2</fullName>
    </submittedName>
</protein>
<keyword evidence="6 10" id="KW-1133">Transmembrane helix</keyword>
<evidence type="ECO:0000256" key="5">
    <source>
        <dbReference type="ARBA" id="ARBA00022968"/>
    </source>
</evidence>
<evidence type="ECO:0000256" key="1">
    <source>
        <dbReference type="ARBA" id="ARBA00004323"/>
    </source>
</evidence>
<gene>
    <name evidence="12" type="primary">LOC101234300</name>
</gene>